<dbReference type="AlphaFoldDB" id="D2R7G3"/>
<evidence type="ECO:0000259" key="2">
    <source>
        <dbReference type="Pfam" id="PF00248"/>
    </source>
</evidence>
<sequence length="330" mass="36326">MSTSLRSPWCPTGPRIVFGCARLSTHGYFFPSRREQSLAFATLDAVAEAGGRTLETAASYSSGGSERIIGAWIAARHLEDSIEVITKGGHPSLWGQQRLDARSLARDFEASRRNLRRDSLPLYLLHRDDPAQTVAALLAYPVKLLREKKILQLGLSNWSTARLAAAQTYLSNEVGVSLAASSPHFSLATWQSQPWGGCVSIAGNSEAREFHTATQLPVIAWSSAAAGFLAGKFSRQDRPQLTRNYFENVALKTYASSTNFERLARLEQLARKLETSSGTLAISYALSQPFPCYPLVSTRHPAHVAALYQAENYPLTPQQIEWLDKGETSR</sequence>
<dbReference type="Proteomes" id="UP000001887">
    <property type="component" value="Chromosome"/>
</dbReference>
<name>D2R7G3_PIRSD</name>
<accession>D2R7G3</accession>
<dbReference type="SUPFAM" id="SSF51430">
    <property type="entry name" value="NAD(P)-linked oxidoreductase"/>
    <property type="match status" value="1"/>
</dbReference>
<dbReference type="Pfam" id="PF00248">
    <property type="entry name" value="Aldo_ket_red"/>
    <property type="match status" value="1"/>
</dbReference>
<evidence type="ECO:0000313" key="3">
    <source>
        <dbReference type="EMBL" id="ADB15659.1"/>
    </source>
</evidence>
<keyword evidence="4" id="KW-1185">Reference proteome</keyword>
<dbReference type="eggNOG" id="COG0667">
    <property type="taxonomic scope" value="Bacteria"/>
</dbReference>
<dbReference type="EMBL" id="CP001848">
    <property type="protein sequence ID" value="ADB15659.1"/>
    <property type="molecule type" value="Genomic_DNA"/>
</dbReference>
<dbReference type="HOGENOM" id="CLU_023205_2_0_0"/>
<dbReference type="GO" id="GO:0016491">
    <property type="term" value="F:oxidoreductase activity"/>
    <property type="evidence" value="ECO:0007669"/>
    <property type="project" value="UniProtKB-KW"/>
</dbReference>
<proteinExistence type="predicted"/>
<reference evidence="3 4" key="1">
    <citation type="journal article" date="2009" name="Stand. Genomic Sci.">
        <title>Complete genome sequence of Pirellula staleyi type strain (ATCC 27377).</title>
        <authorList>
            <person name="Clum A."/>
            <person name="Tindall B.J."/>
            <person name="Sikorski J."/>
            <person name="Ivanova N."/>
            <person name="Mavrommatis K."/>
            <person name="Lucas S."/>
            <person name="Glavina del Rio T."/>
            <person name="Nolan M."/>
            <person name="Chen F."/>
            <person name="Tice H."/>
            <person name="Pitluck S."/>
            <person name="Cheng J.F."/>
            <person name="Chertkov O."/>
            <person name="Brettin T."/>
            <person name="Han C."/>
            <person name="Detter J.C."/>
            <person name="Kuske C."/>
            <person name="Bruce D."/>
            <person name="Goodwin L."/>
            <person name="Ovchinikova G."/>
            <person name="Pati A."/>
            <person name="Mikhailova N."/>
            <person name="Chen A."/>
            <person name="Palaniappan K."/>
            <person name="Land M."/>
            <person name="Hauser L."/>
            <person name="Chang Y.J."/>
            <person name="Jeffries C.D."/>
            <person name="Chain P."/>
            <person name="Rohde M."/>
            <person name="Goker M."/>
            <person name="Bristow J."/>
            <person name="Eisen J.A."/>
            <person name="Markowitz V."/>
            <person name="Hugenholtz P."/>
            <person name="Kyrpides N.C."/>
            <person name="Klenk H.P."/>
            <person name="Lapidus A."/>
        </authorList>
    </citation>
    <scope>NUCLEOTIDE SEQUENCE [LARGE SCALE GENOMIC DNA]</scope>
    <source>
        <strain evidence="4">ATCC 27377 / DSM 6068 / ICPB 4128</strain>
    </source>
</reference>
<evidence type="ECO:0000256" key="1">
    <source>
        <dbReference type="ARBA" id="ARBA00023002"/>
    </source>
</evidence>
<evidence type="ECO:0000313" key="4">
    <source>
        <dbReference type="Proteomes" id="UP000001887"/>
    </source>
</evidence>
<dbReference type="Gene3D" id="3.20.20.100">
    <property type="entry name" value="NADP-dependent oxidoreductase domain"/>
    <property type="match status" value="1"/>
</dbReference>
<dbReference type="InterPro" id="IPR036812">
    <property type="entry name" value="NAD(P)_OxRdtase_dom_sf"/>
</dbReference>
<protein>
    <submittedName>
        <fullName evidence="3">Aldo/keto reductase</fullName>
    </submittedName>
</protein>
<dbReference type="PANTHER" id="PTHR43364">
    <property type="entry name" value="NADH-SPECIFIC METHYLGLYOXAL REDUCTASE-RELATED"/>
    <property type="match status" value="1"/>
</dbReference>
<feature type="domain" description="NADP-dependent oxidoreductase" evidence="2">
    <location>
        <begin position="15"/>
        <end position="325"/>
    </location>
</feature>
<dbReference type="GO" id="GO:0005829">
    <property type="term" value="C:cytosol"/>
    <property type="evidence" value="ECO:0007669"/>
    <property type="project" value="TreeGrafter"/>
</dbReference>
<keyword evidence="1" id="KW-0560">Oxidoreductase</keyword>
<dbReference type="CDD" id="cd19082">
    <property type="entry name" value="AKR_AKR10A1_2"/>
    <property type="match status" value="1"/>
</dbReference>
<dbReference type="OrthoDB" id="9773828at2"/>
<organism evidence="3 4">
    <name type="scientific">Pirellula staleyi (strain ATCC 27377 / DSM 6068 / ICPB 4128)</name>
    <name type="common">Pirella staleyi</name>
    <dbReference type="NCBI Taxonomy" id="530564"/>
    <lineage>
        <taxon>Bacteria</taxon>
        <taxon>Pseudomonadati</taxon>
        <taxon>Planctomycetota</taxon>
        <taxon>Planctomycetia</taxon>
        <taxon>Pirellulales</taxon>
        <taxon>Pirellulaceae</taxon>
        <taxon>Pirellula</taxon>
    </lineage>
</organism>
<gene>
    <name evidence="3" type="ordered locus">Psta_0974</name>
</gene>
<dbReference type="KEGG" id="psl:Psta_0974"/>
<dbReference type="STRING" id="530564.Psta_0974"/>
<dbReference type="InterPro" id="IPR050523">
    <property type="entry name" value="AKR_Detox_Biosynth"/>
</dbReference>
<dbReference type="InterPro" id="IPR023210">
    <property type="entry name" value="NADP_OxRdtase_dom"/>
</dbReference>
<dbReference type="PANTHER" id="PTHR43364:SF4">
    <property type="entry name" value="NAD(P)-LINKED OXIDOREDUCTASE SUPERFAMILY PROTEIN"/>
    <property type="match status" value="1"/>
</dbReference>